<dbReference type="Proteomes" id="UP001344888">
    <property type="component" value="Unassembled WGS sequence"/>
</dbReference>
<evidence type="ECO:0000313" key="4">
    <source>
        <dbReference type="EMBL" id="MEC1177102.1"/>
    </source>
</evidence>
<gene>
    <name evidence="4" type="primary">cobK</name>
    <name evidence="4" type="ORF">P9B03_01280</name>
</gene>
<evidence type="ECO:0000256" key="1">
    <source>
        <dbReference type="ARBA" id="ARBA00004953"/>
    </source>
</evidence>
<evidence type="ECO:0000313" key="5">
    <source>
        <dbReference type="Proteomes" id="UP001344888"/>
    </source>
</evidence>
<dbReference type="PANTHER" id="PTHR36925:SF1">
    <property type="entry name" value="COBALT-PRECORRIN-6A REDUCTASE"/>
    <property type="match status" value="1"/>
</dbReference>
<dbReference type="EMBL" id="JARSFG010000003">
    <property type="protein sequence ID" value="MEC1177102.1"/>
    <property type="molecule type" value="Genomic_DNA"/>
</dbReference>
<comment type="pathway">
    <text evidence="1">Cofactor biosynthesis; adenosylcobalamin biosynthesis.</text>
</comment>
<dbReference type="GO" id="GO:0016994">
    <property type="term" value="F:precorrin-6A reductase activity"/>
    <property type="evidence" value="ECO:0007669"/>
    <property type="project" value="UniProtKB-EC"/>
</dbReference>
<comment type="caution">
    <text evidence="4">The sequence shown here is derived from an EMBL/GenBank/DDBJ whole genome shotgun (WGS) entry which is preliminary data.</text>
</comment>
<accession>A0AAW9NKP9</accession>
<evidence type="ECO:0000256" key="2">
    <source>
        <dbReference type="ARBA" id="ARBA00022573"/>
    </source>
</evidence>
<reference evidence="4 5" key="1">
    <citation type="submission" date="2023-03" db="EMBL/GenBank/DDBJ databases">
        <title>Bacillus Genome Sequencing.</title>
        <authorList>
            <person name="Dunlap C."/>
        </authorList>
    </citation>
    <scope>NUCLEOTIDE SEQUENCE [LARGE SCALE GENOMIC DNA]</scope>
    <source>
        <strain evidence="4 5">B-59205</strain>
    </source>
</reference>
<dbReference type="Pfam" id="PF02571">
    <property type="entry name" value="CbiJ"/>
    <property type="match status" value="1"/>
</dbReference>
<evidence type="ECO:0000256" key="3">
    <source>
        <dbReference type="ARBA" id="ARBA00023002"/>
    </source>
</evidence>
<dbReference type="EC" id="1.3.1.54" evidence="4"/>
<dbReference type="NCBIfam" id="TIGR00715">
    <property type="entry name" value="precor6x_red"/>
    <property type="match status" value="1"/>
</dbReference>
<dbReference type="GO" id="GO:0009236">
    <property type="term" value="P:cobalamin biosynthetic process"/>
    <property type="evidence" value="ECO:0007669"/>
    <property type="project" value="UniProtKB-KW"/>
</dbReference>
<dbReference type="InterPro" id="IPR003723">
    <property type="entry name" value="Precorrin-6x_reduct"/>
</dbReference>
<keyword evidence="5" id="KW-1185">Reference proteome</keyword>
<sequence>MILFLAGTSDARDLAIRLQQEGHQLLATVVTPSAAESLQQASIPHRIGRLTAAQMVDIIKTEGVHLLVDASHPFAEEASKQAMAAAQEADVPYIRYERAREDYAHPLITTVASYEAAAQLAKDKGGTIMLTTGSKTLATFTKVLLPVEGIRVIARMLPNLENMEKCAALGVAQKDIVAIQGPFTKELNHALYTQYGVTLMVTKASGKVGSVDEKISSALELGIEIIMIDRPNISYGQQFSTFEEISQLVGGIEDVRK</sequence>
<proteinExistence type="predicted"/>
<name>A0AAW9NKP9_9BACL</name>
<organism evidence="4 5">
    <name type="scientific">Metasolibacillus meyeri</name>
    <dbReference type="NCBI Taxonomy" id="1071052"/>
    <lineage>
        <taxon>Bacteria</taxon>
        <taxon>Bacillati</taxon>
        <taxon>Bacillota</taxon>
        <taxon>Bacilli</taxon>
        <taxon>Bacillales</taxon>
        <taxon>Caryophanaceae</taxon>
        <taxon>Metasolibacillus</taxon>
    </lineage>
</organism>
<dbReference type="PROSITE" id="PS51014">
    <property type="entry name" value="COBK_CBIJ"/>
    <property type="match status" value="1"/>
</dbReference>
<dbReference type="AlphaFoldDB" id="A0AAW9NKP9"/>
<protein>
    <submittedName>
        <fullName evidence="4">Precorrin-6A reductase</fullName>
        <ecNumber evidence="4">1.3.1.54</ecNumber>
    </submittedName>
</protein>
<keyword evidence="2" id="KW-0169">Cobalamin biosynthesis</keyword>
<dbReference type="RefSeq" id="WP_326121326.1">
    <property type="nucleotide sequence ID" value="NZ_JARSFG010000003.1"/>
</dbReference>
<keyword evidence="3 4" id="KW-0560">Oxidoreductase</keyword>
<dbReference type="PANTHER" id="PTHR36925">
    <property type="entry name" value="COBALT-PRECORRIN-6A REDUCTASE"/>
    <property type="match status" value="1"/>
</dbReference>